<dbReference type="PROSITE" id="PS51257">
    <property type="entry name" value="PROKAR_LIPOPROTEIN"/>
    <property type="match status" value="1"/>
</dbReference>
<dbReference type="AlphaFoldDB" id="A0A840ESX7"/>
<name>A0A840ESX7_9ACTN</name>
<reference evidence="3 4" key="1">
    <citation type="submission" date="2020-08" db="EMBL/GenBank/DDBJ databases">
        <title>Sequencing the genomes of 1000 actinobacteria strains.</title>
        <authorList>
            <person name="Klenk H.-P."/>
        </authorList>
    </citation>
    <scope>NUCLEOTIDE SEQUENCE [LARGE SCALE GENOMIC DNA]</scope>
    <source>
        <strain evidence="3 4">DSM 45298</strain>
    </source>
</reference>
<feature type="signal peptide" evidence="1">
    <location>
        <begin position="1"/>
        <end position="24"/>
    </location>
</feature>
<proteinExistence type="predicted"/>
<protein>
    <recommendedName>
        <fullName evidence="2">NTF2-like N-terminal transpeptidase domain-containing protein</fullName>
    </recommendedName>
</protein>
<dbReference type="RefSeq" id="WP_183368648.1">
    <property type="nucleotide sequence ID" value="NZ_BAABHL010000001.1"/>
</dbReference>
<keyword evidence="1" id="KW-0732">Signal</keyword>
<feature type="chain" id="PRO_5038449030" description="NTF2-like N-terminal transpeptidase domain-containing protein" evidence="1">
    <location>
        <begin position="25"/>
        <end position="547"/>
    </location>
</feature>
<evidence type="ECO:0000313" key="4">
    <source>
        <dbReference type="Proteomes" id="UP000551501"/>
    </source>
</evidence>
<organism evidence="3 4">
    <name type="scientific">Gordonia humi</name>
    <dbReference type="NCBI Taxonomy" id="686429"/>
    <lineage>
        <taxon>Bacteria</taxon>
        <taxon>Bacillati</taxon>
        <taxon>Actinomycetota</taxon>
        <taxon>Actinomycetes</taxon>
        <taxon>Mycobacteriales</taxon>
        <taxon>Gordoniaceae</taxon>
        <taxon>Gordonia</taxon>
    </lineage>
</organism>
<evidence type="ECO:0000259" key="2">
    <source>
        <dbReference type="Pfam" id="PF05223"/>
    </source>
</evidence>
<evidence type="ECO:0000256" key="1">
    <source>
        <dbReference type="SAM" id="SignalP"/>
    </source>
</evidence>
<dbReference type="GO" id="GO:0046677">
    <property type="term" value="P:response to antibiotic"/>
    <property type="evidence" value="ECO:0007669"/>
    <property type="project" value="InterPro"/>
</dbReference>
<evidence type="ECO:0000313" key="3">
    <source>
        <dbReference type="EMBL" id="MBB4133464.1"/>
    </source>
</evidence>
<dbReference type="EMBL" id="JACIFP010000001">
    <property type="protein sequence ID" value="MBB4133464.1"/>
    <property type="molecule type" value="Genomic_DNA"/>
</dbReference>
<keyword evidence="4" id="KW-1185">Reference proteome</keyword>
<gene>
    <name evidence="3" type="ORF">BKA16_000016</name>
</gene>
<dbReference type="Pfam" id="PF05223">
    <property type="entry name" value="MecA_N"/>
    <property type="match status" value="1"/>
</dbReference>
<dbReference type="Proteomes" id="UP000551501">
    <property type="component" value="Unassembled WGS sequence"/>
</dbReference>
<feature type="domain" description="NTF2-like N-terminal transpeptidase" evidence="2">
    <location>
        <begin position="35"/>
        <end position="138"/>
    </location>
</feature>
<accession>A0A840ESX7</accession>
<comment type="caution">
    <text evidence="3">The sequence shown here is derived from an EMBL/GenBank/DDBJ whole genome shotgun (WGS) entry which is preliminary data.</text>
</comment>
<sequence>MAWRGSSVAAATVAAALTLSLVTGCGSGDSTDAAGVVSDYAAAIADKNVQAASDLTTAPASAAETLGATFAGMAPDSVTTSVDDPVEYSDGTASFTIKTTWTWPDQGTFETSTSGTARELSSGWKVQWEPGLVYQNMPAGARLQKVRTDASPAPTVDSRTGKTFMKMEPVDEIVFDPAAAGRKSDAAINALARAIEPIAPLVTAAVIREKVDQADGRAVTAVVLREEDMGLVASDPAKIAGVTVNRTGKLVMDDRRLSSPLETGLTNYWAAVRDATAGWQVQLVTPGSRPQRLAGKQGPPAKDIATTVDQNQQLVLGDSVVDVAQPATMMTFDASTGGILGMARNDAAAKRDVQAGTSYATGSTLDPVFAAVDREAGGDDGKAGRLLFHYGLGAKFTAPGVSLPHSPGTPKVSSADFSPSDYTSSMLNMGALGVALARADAGRSDAVAPYIVKGAQTKVGGGELGEFSPDTARKILADMAKTAKSGDASDLTGAPGLRALVGTNGPQGPGWFVGIQGKKVLVIYCEGDKSGTAALQVAQKYFRVSAQ</sequence>
<dbReference type="InterPro" id="IPR007887">
    <property type="entry name" value="MecA_N"/>
</dbReference>